<gene>
    <name evidence="3" type="ORF">B0J11DRAFT_345656</name>
</gene>
<keyword evidence="4" id="KW-1185">Reference proteome</keyword>
<evidence type="ECO:0000256" key="1">
    <source>
        <dbReference type="SAM" id="MobiDB-lite"/>
    </source>
</evidence>
<keyword evidence="2" id="KW-1133">Transmembrane helix</keyword>
<dbReference type="AlphaFoldDB" id="A0A9P9IKM2"/>
<sequence>MQQSSLSPKTSIRQKHVSPYRPSPRQSFLFCPWVRGGEGGECWSTSLTAFFLFLSLYLLIREHCLAGGCTHACRAALLSNHRHRHHHHYHHPPPSPLRRDDTSSSVFLSDSVLPGIKIFLLLYLFACVVTVSYADIGRVLLFLSLFLSLFSCHRDNSLATPAHQFKPNQVKKKFKKTPRLQNRHPTLSQSLQPNKASR</sequence>
<comment type="caution">
    <text evidence="3">The sequence shown here is derived from an EMBL/GenBank/DDBJ whole genome shotgun (WGS) entry which is preliminary data.</text>
</comment>
<dbReference type="Proteomes" id="UP000700596">
    <property type="component" value="Unassembled WGS sequence"/>
</dbReference>
<keyword evidence="2" id="KW-0472">Membrane</keyword>
<feature type="transmembrane region" description="Helical" evidence="2">
    <location>
        <begin position="118"/>
        <end position="147"/>
    </location>
</feature>
<evidence type="ECO:0000313" key="3">
    <source>
        <dbReference type="EMBL" id="KAH7122690.1"/>
    </source>
</evidence>
<name>A0A9P9IKM2_9PLEO</name>
<evidence type="ECO:0000256" key="2">
    <source>
        <dbReference type="SAM" id="Phobius"/>
    </source>
</evidence>
<feature type="compositionally biased region" description="Polar residues" evidence="1">
    <location>
        <begin position="183"/>
        <end position="198"/>
    </location>
</feature>
<reference evidence="3" key="1">
    <citation type="journal article" date="2021" name="Nat. Commun.">
        <title>Genetic determinants of endophytism in the Arabidopsis root mycobiome.</title>
        <authorList>
            <person name="Mesny F."/>
            <person name="Miyauchi S."/>
            <person name="Thiergart T."/>
            <person name="Pickel B."/>
            <person name="Atanasova L."/>
            <person name="Karlsson M."/>
            <person name="Huettel B."/>
            <person name="Barry K.W."/>
            <person name="Haridas S."/>
            <person name="Chen C."/>
            <person name="Bauer D."/>
            <person name="Andreopoulos W."/>
            <person name="Pangilinan J."/>
            <person name="LaButti K."/>
            <person name="Riley R."/>
            <person name="Lipzen A."/>
            <person name="Clum A."/>
            <person name="Drula E."/>
            <person name="Henrissat B."/>
            <person name="Kohler A."/>
            <person name="Grigoriev I.V."/>
            <person name="Martin F.M."/>
            <person name="Hacquard S."/>
        </authorList>
    </citation>
    <scope>NUCLEOTIDE SEQUENCE</scope>
    <source>
        <strain evidence="3">MPI-CAGE-CH-0243</strain>
    </source>
</reference>
<accession>A0A9P9IKM2</accession>
<dbReference type="EMBL" id="JAGMWT010000009">
    <property type="protein sequence ID" value="KAH7122690.1"/>
    <property type="molecule type" value="Genomic_DNA"/>
</dbReference>
<organism evidence="3 4">
    <name type="scientific">Dendryphion nanum</name>
    <dbReference type="NCBI Taxonomy" id="256645"/>
    <lineage>
        <taxon>Eukaryota</taxon>
        <taxon>Fungi</taxon>
        <taxon>Dikarya</taxon>
        <taxon>Ascomycota</taxon>
        <taxon>Pezizomycotina</taxon>
        <taxon>Dothideomycetes</taxon>
        <taxon>Pleosporomycetidae</taxon>
        <taxon>Pleosporales</taxon>
        <taxon>Torulaceae</taxon>
        <taxon>Dendryphion</taxon>
    </lineage>
</organism>
<feature type="compositionally biased region" description="Basic residues" evidence="1">
    <location>
        <begin position="169"/>
        <end position="182"/>
    </location>
</feature>
<feature type="region of interest" description="Disordered" evidence="1">
    <location>
        <begin position="169"/>
        <end position="198"/>
    </location>
</feature>
<protein>
    <submittedName>
        <fullName evidence="3">Uncharacterized protein</fullName>
    </submittedName>
</protein>
<keyword evidence="2" id="KW-0812">Transmembrane</keyword>
<proteinExistence type="predicted"/>
<feature type="compositionally biased region" description="Polar residues" evidence="1">
    <location>
        <begin position="1"/>
        <end position="11"/>
    </location>
</feature>
<feature type="region of interest" description="Disordered" evidence="1">
    <location>
        <begin position="1"/>
        <end position="23"/>
    </location>
</feature>
<evidence type="ECO:0000313" key="4">
    <source>
        <dbReference type="Proteomes" id="UP000700596"/>
    </source>
</evidence>